<feature type="non-terminal residue" evidence="3">
    <location>
        <position position="1"/>
    </location>
</feature>
<keyword evidence="2" id="KW-0812">Transmembrane</keyword>
<proteinExistence type="predicted"/>
<dbReference type="AlphaFoldDB" id="X1QAS5"/>
<evidence type="ECO:0000313" key="3">
    <source>
        <dbReference type="EMBL" id="GAI40379.1"/>
    </source>
</evidence>
<keyword evidence="1" id="KW-0175">Coiled coil</keyword>
<feature type="transmembrane region" description="Helical" evidence="2">
    <location>
        <begin position="170"/>
        <end position="191"/>
    </location>
</feature>
<reference evidence="3" key="1">
    <citation type="journal article" date="2014" name="Front. Microbiol.">
        <title>High frequency of phylogenetically diverse reductive dehalogenase-homologous genes in deep subseafloor sedimentary metagenomes.</title>
        <authorList>
            <person name="Kawai M."/>
            <person name="Futagami T."/>
            <person name="Toyoda A."/>
            <person name="Takaki Y."/>
            <person name="Nishi S."/>
            <person name="Hori S."/>
            <person name="Arai W."/>
            <person name="Tsubouchi T."/>
            <person name="Morono Y."/>
            <person name="Uchiyama I."/>
            <person name="Ito T."/>
            <person name="Fujiyama A."/>
            <person name="Inagaki F."/>
            <person name="Takami H."/>
        </authorList>
    </citation>
    <scope>NUCLEOTIDE SEQUENCE</scope>
    <source>
        <strain evidence="3">Expedition CK06-06</strain>
    </source>
</reference>
<name>X1QAS5_9ZZZZ</name>
<evidence type="ECO:0008006" key="4">
    <source>
        <dbReference type="Google" id="ProtNLM"/>
    </source>
</evidence>
<dbReference type="GO" id="GO:0005886">
    <property type="term" value="C:plasma membrane"/>
    <property type="evidence" value="ECO:0007669"/>
    <property type="project" value="TreeGrafter"/>
</dbReference>
<dbReference type="PANTHER" id="PTHR32309">
    <property type="entry name" value="TYROSINE-PROTEIN KINASE"/>
    <property type="match status" value="1"/>
</dbReference>
<accession>X1QAS5</accession>
<dbReference type="PANTHER" id="PTHR32309:SF13">
    <property type="entry name" value="FERRIC ENTEROBACTIN TRANSPORT PROTEIN FEPE"/>
    <property type="match status" value="1"/>
</dbReference>
<dbReference type="GO" id="GO:0004713">
    <property type="term" value="F:protein tyrosine kinase activity"/>
    <property type="evidence" value="ECO:0007669"/>
    <property type="project" value="TreeGrafter"/>
</dbReference>
<keyword evidence="2" id="KW-1133">Transmembrane helix</keyword>
<protein>
    <recommendedName>
        <fullName evidence="4">Tyrosine kinase G-rich domain-containing protein</fullName>
    </recommendedName>
</protein>
<evidence type="ECO:0000256" key="2">
    <source>
        <dbReference type="SAM" id="Phobius"/>
    </source>
</evidence>
<dbReference type="EMBL" id="BARV01027710">
    <property type="protein sequence ID" value="GAI40379.1"/>
    <property type="molecule type" value="Genomic_DNA"/>
</dbReference>
<organism evidence="3">
    <name type="scientific">marine sediment metagenome</name>
    <dbReference type="NCBI Taxonomy" id="412755"/>
    <lineage>
        <taxon>unclassified sequences</taxon>
        <taxon>metagenomes</taxon>
        <taxon>ecological metagenomes</taxon>
    </lineage>
</organism>
<comment type="caution">
    <text evidence="3">The sequence shown here is derived from an EMBL/GenBank/DDBJ whole genome shotgun (WGS) entry which is preliminary data.</text>
</comment>
<evidence type="ECO:0000256" key="1">
    <source>
        <dbReference type="SAM" id="Coils"/>
    </source>
</evidence>
<dbReference type="InterPro" id="IPR050445">
    <property type="entry name" value="Bact_polysacc_biosynth/exp"/>
</dbReference>
<keyword evidence="2" id="KW-0472">Membrane</keyword>
<gene>
    <name evidence="3" type="ORF">S06H3_44539</name>
</gene>
<sequence>YIGSRLEARLIKITFEGPDPQLTVDVLNTFSDSLIEQHLEEYQASIESLDEEINNSQDEISLQDDYQKVVREQIKVAERAIVETKRELSQLSLKNISPLEVLFLRSTLRDQEEIIATFHEELKNVQLSMQHLKNKIVYLEHMRAVSENTKVRNKPIKPDGPVRPKKKLNAIIGGVVGLVAAIILAFFFEYLQTVRKREKVR</sequence>
<feature type="coiled-coil region" evidence="1">
    <location>
        <begin position="39"/>
        <end position="135"/>
    </location>
</feature>